<dbReference type="STRING" id="291112.PAU_02733"/>
<protein>
    <recommendedName>
        <fullName evidence="3 4">Heat shock protein HspQ</fullName>
    </recommendedName>
</protein>
<accession>C7BPP1</accession>
<dbReference type="HAMAP" id="MF_01194">
    <property type="entry name" value="HspQ"/>
    <property type="match status" value="1"/>
</dbReference>
<dbReference type="GO" id="GO:0005737">
    <property type="term" value="C:cytoplasm"/>
    <property type="evidence" value="ECO:0007669"/>
    <property type="project" value="UniProtKB-SubCell"/>
</dbReference>
<feature type="domain" description="Hemimethylated DNA-binding" evidence="5">
    <location>
        <begin position="8"/>
        <end position="107"/>
    </location>
</feature>
<dbReference type="GO" id="GO:0003677">
    <property type="term" value="F:DNA binding"/>
    <property type="evidence" value="ECO:0007669"/>
    <property type="project" value="UniProtKB-UniRule"/>
</dbReference>
<comment type="subcellular location">
    <subcellularLocation>
        <location evidence="3">Cytoplasm</location>
    </subcellularLocation>
</comment>
<evidence type="ECO:0000256" key="4">
    <source>
        <dbReference type="NCBIfam" id="TIGR02097"/>
    </source>
</evidence>
<reference evidence="6 7" key="1">
    <citation type="journal article" date="2009" name="BMC Genomics">
        <title>Comparative genomics of the emerging human pathogen Photorhabdus asymbiotica with the insect pathogen Photorhabdus luminescens.</title>
        <authorList>
            <person name="Wilkinson P."/>
            <person name="Waterfield N.R."/>
            <person name="Crossman L."/>
            <person name="Corton C."/>
            <person name="Sanchez-Contreras M."/>
            <person name="Vlisidou I."/>
            <person name="Barron A."/>
            <person name="Bignell A."/>
            <person name="Clark L."/>
            <person name="Ormond D."/>
            <person name="Mayho M."/>
            <person name="Bason N."/>
            <person name="Smith F."/>
            <person name="Simmonds M."/>
            <person name="Churcher C."/>
            <person name="Harris D."/>
            <person name="Thompson N.R."/>
            <person name="Quail M."/>
            <person name="Parkhill J."/>
            <person name="ffrench-Constant R.H."/>
        </authorList>
    </citation>
    <scope>NUCLEOTIDE SEQUENCE [LARGE SCALE GENOMIC DNA]</scope>
    <source>
        <strain evidence="7">ATCC 43949 / 3105-77</strain>
    </source>
</reference>
<evidence type="ECO:0000256" key="3">
    <source>
        <dbReference type="HAMAP-Rule" id="MF_01194"/>
    </source>
</evidence>
<dbReference type="Gene3D" id="2.30.30.390">
    <property type="entry name" value="Hemimethylated DNA-binding domain"/>
    <property type="match status" value="1"/>
</dbReference>
<dbReference type="GO" id="GO:0009408">
    <property type="term" value="P:response to heat"/>
    <property type="evidence" value="ECO:0007669"/>
    <property type="project" value="UniProtKB-UniRule"/>
</dbReference>
<dbReference type="eggNOG" id="COG3785">
    <property type="taxonomic scope" value="Bacteria"/>
</dbReference>
<dbReference type="NCBIfam" id="NF010729">
    <property type="entry name" value="PRK14129.1"/>
    <property type="match status" value="1"/>
</dbReference>
<evidence type="ECO:0000313" key="7">
    <source>
        <dbReference type="Proteomes" id="UP000002747"/>
    </source>
</evidence>
<evidence type="ECO:0000259" key="5">
    <source>
        <dbReference type="SMART" id="SM00992"/>
    </source>
</evidence>
<organism evidence="6 7">
    <name type="scientific">Photorhabdus asymbiotica subsp. asymbiotica (strain ATCC 43949 / 3105-77)</name>
    <name type="common">Xenorhabdus luminescens (strain 2)</name>
    <dbReference type="NCBI Taxonomy" id="553480"/>
    <lineage>
        <taxon>Bacteria</taxon>
        <taxon>Pseudomonadati</taxon>
        <taxon>Pseudomonadota</taxon>
        <taxon>Gammaproteobacteria</taxon>
        <taxon>Enterobacterales</taxon>
        <taxon>Morganellaceae</taxon>
        <taxon>Photorhabdus</taxon>
    </lineage>
</organism>
<proteinExistence type="inferred from homology"/>
<dbReference type="SMART" id="SM00992">
    <property type="entry name" value="YccV-like"/>
    <property type="match status" value="1"/>
</dbReference>
<dbReference type="InterPro" id="IPR022866">
    <property type="entry name" value="HspQ"/>
</dbReference>
<dbReference type="InterPro" id="IPR011722">
    <property type="entry name" value="Hemimethylated_DNA-bd_dom"/>
</dbReference>
<keyword evidence="2 3" id="KW-0346">Stress response</keyword>
<evidence type="ECO:0000256" key="1">
    <source>
        <dbReference type="ARBA" id="ARBA00022490"/>
    </source>
</evidence>
<keyword evidence="1 3" id="KW-0963">Cytoplasm</keyword>
<name>C7BPP1_PHOAA</name>
<sequence length="110" mass="12391">MEVTMIIASKFGIGQQVRHKLLGYLGVIVDIDVEYSLEQPQEDDIASNATLRSAPWYHVVMEDDDGQPVHTYLAEAQLAYEASDDHPEQPSLDELAESIRNQLLAPRLRN</sequence>
<dbReference type="Proteomes" id="UP000002747">
    <property type="component" value="Chromosome"/>
</dbReference>
<dbReference type="Pfam" id="PF08755">
    <property type="entry name" value="YccV-like"/>
    <property type="match status" value="1"/>
</dbReference>
<dbReference type="NCBIfam" id="TIGR02097">
    <property type="entry name" value="yccV"/>
    <property type="match status" value="1"/>
</dbReference>
<dbReference type="AlphaFoldDB" id="C7BPP1"/>
<comment type="similarity">
    <text evidence="3">Belongs to the HspQ family.</text>
</comment>
<comment type="function">
    <text evidence="3">Involved in the degradation of certain denaturated proteins, including DnaA, during heat shock stress.</text>
</comment>
<gene>
    <name evidence="6" type="primary">yccV</name>
    <name evidence="3" type="synonym">hspQ</name>
    <name evidence="6" type="ordered locus">PAU_02733</name>
</gene>
<evidence type="ECO:0000313" key="6">
    <source>
        <dbReference type="EMBL" id="CAQ84823.1"/>
    </source>
</evidence>
<dbReference type="KEGG" id="pay:PAU_02733"/>
<dbReference type="SUPFAM" id="SSF141255">
    <property type="entry name" value="YccV-like"/>
    <property type="match status" value="1"/>
</dbReference>
<dbReference type="EMBL" id="FM162591">
    <property type="protein sequence ID" value="CAQ84823.1"/>
    <property type="molecule type" value="Genomic_DNA"/>
</dbReference>
<evidence type="ECO:0000256" key="2">
    <source>
        <dbReference type="ARBA" id="ARBA00023016"/>
    </source>
</evidence>
<dbReference type="InterPro" id="IPR036623">
    <property type="entry name" value="Hemimethylated_DNA-bd_sf"/>
</dbReference>